<accession>A0ABY5WEM4</accession>
<sequence>MHTSNSPAVQALFLFLSENNEGLQNAALVLGGSHALKRVQNLLDHLGAARKLSRCARMDLVALHELFTLKYVGDPERLETALFSEIDPMDPMVDEICLLTDRLEDHMRAIDAASDLPVFDFGIAA</sequence>
<evidence type="ECO:0000313" key="2">
    <source>
        <dbReference type="Proteomes" id="UP001058514"/>
    </source>
</evidence>
<dbReference type="RefSeq" id="WP_259963424.1">
    <property type="nucleotide sequence ID" value="NZ_CP081051.1"/>
</dbReference>
<proteinExistence type="predicted"/>
<evidence type="ECO:0000313" key="1">
    <source>
        <dbReference type="EMBL" id="UWQ39904.1"/>
    </source>
</evidence>
<gene>
    <name evidence="1" type="ORF">K3718_09905</name>
</gene>
<organism evidence="1 2">
    <name type="scientific">Leisingera aquaemixtae</name>
    <dbReference type="NCBI Taxonomy" id="1396826"/>
    <lineage>
        <taxon>Bacteria</taxon>
        <taxon>Pseudomonadati</taxon>
        <taxon>Pseudomonadota</taxon>
        <taxon>Alphaproteobacteria</taxon>
        <taxon>Rhodobacterales</taxon>
        <taxon>Roseobacteraceae</taxon>
        <taxon>Leisingera</taxon>
    </lineage>
</organism>
<protein>
    <submittedName>
        <fullName evidence="1">Uncharacterized protein</fullName>
    </submittedName>
</protein>
<reference evidence="1" key="1">
    <citation type="submission" date="2021-08" db="EMBL/GenBank/DDBJ databases">
        <authorList>
            <person name="Nwanade C."/>
            <person name="Wang M."/>
            <person name="Masoudi A."/>
            <person name="Yu Z."/>
            <person name="Liu J."/>
        </authorList>
    </citation>
    <scope>NUCLEOTIDE SEQUENCE</scope>
    <source>
        <strain evidence="1">S166</strain>
    </source>
</reference>
<name>A0ABY5WEM4_9RHOB</name>
<keyword evidence="2" id="KW-1185">Reference proteome</keyword>
<dbReference type="EMBL" id="CP081051">
    <property type="protein sequence ID" value="UWQ39904.1"/>
    <property type="molecule type" value="Genomic_DNA"/>
</dbReference>
<dbReference type="Proteomes" id="UP001058514">
    <property type="component" value="Chromosome"/>
</dbReference>